<dbReference type="PROSITE" id="PS50929">
    <property type="entry name" value="ABC_TM1F"/>
    <property type="match status" value="1"/>
</dbReference>
<dbReference type="Gene3D" id="2.60.120.10">
    <property type="entry name" value="Jelly Rolls"/>
    <property type="match status" value="1"/>
</dbReference>
<dbReference type="GO" id="GO:0008234">
    <property type="term" value="F:cysteine-type peptidase activity"/>
    <property type="evidence" value="ECO:0007669"/>
    <property type="project" value="UniProtKB-KW"/>
</dbReference>
<dbReference type="Gene3D" id="3.40.50.300">
    <property type="entry name" value="P-loop containing nucleotide triphosphate hydrolases"/>
    <property type="match status" value="1"/>
</dbReference>
<keyword evidence="9 12" id="KW-1133">Transmembrane helix</keyword>
<dbReference type="GO" id="GO:0005886">
    <property type="term" value="C:plasma membrane"/>
    <property type="evidence" value="ECO:0007669"/>
    <property type="project" value="UniProtKB-SubCell"/>
</dbReference>
<keyword evidence="5" id="KW-0547">Nucleotide-binding</keyword>
<dbReference type="GO" id="GO:0015421">
    <property type="term" value="F:ABC-type oligopeptide transporter activity"/>
    <property type="evidence" value="ECO:0007669"/>
    <property type="project" value="TreeGrafter"/>
</dbReference>
<dbReference type="InterPro" id="IPR027417">
    <property type="entry name" value="P-loop_NTPase"/>
</dbReference>
<dbReference type="InterPro" id="IPR018490">
    <property type="entry name" value="cNMP-bd_dom_sf"/>
</dbReference>
<dbReference type="Pfam" id="PF00664">
    <property type="entry name" value="ABC_membrane"/>
    <property type="match status" value="1"/>
</dbReference>
<dbReference type="EMBL" id="JADEWL010000002">
    <property type="protein sequence ID" value="MBE9211316.1"/>
    <property type="molecule type" value="Genomic_DNA"/>
</dbReference>
<dbReference type="Gene3D" id="3.90.70.10">
    <property type="entry name" value="Cysteine proteinases"/>
    <property type="match status" value="1"/>
</dbReference>
<dbReference type="Pfam" id="PF03412">
    <property type="entry name" value="Peptidase_C39"/>
    <property type="match status" value="1"/>
</dbReference>
<feature type="transmembrane region" description="Helical" evidence="12">
    <location>
        <begin position="483"/>
        <end position="505"/>
    </location>
</feature>
<feature type="transmembrane region" description="Helical" evidence="12">
    <location>
        <begin position="525"/>
        <end position="543"/>
    </location>
</feature>
<evidence type="ECO:0000256" key="2">
    <source>
        <dbReference type="ARBA" id="ARBA00022448"/>
    </source>
</evidence>
<dbReference type="CDD" id="cd02418">
    <property type="entry name" value="Peptidase_C39B"/>
    <property type="match status" value="1"/>
</dbReference>
<keyword evidence="7" id="KW-0788">Thiol protease</keyword>
<dbReference type="InterPro" id="IPR036640">
    <property type="entry name" value="ABC1_TM_sf"/>
</dbReference>
<dbReference type="InterPro" id="IPR003439">
    <property type="entry name" value="ABC_transporter-like_ATP-bd"/>
</dbReference>
<protein>
    <submittedName>
        <fullName evidence="16">ATP-binding cassette domain-containing protein</fullName>
    </submittedName>
</protein>
<keyword evidence="2" id="KW-0813">Transport</keyword>
<reference evidence="16" key="1">
    <citation type="submission" date="2020-10" db="EMBL/GenBank/DDBJ databases">
        <authorList>
            <person name="Castelo-Branco R."/>
            <person name="Eusebio N."/>
            <person name="Adriana R."/>
            <person name="Vieira A."/>
            <person name="Brugerolle De Fraissinette N."/>
            <person name="Rezende De Castro R."/>
            <person name="Schneider M.P."/>
            <person name="Vasconcelos V."/>
            <person name="Leao P.N."/>
        </authorList>
    </citation>
    <scope>NUCLEOTIDE SEQUENCE</scope>
    <source>
        <strain evidence="16">LEGE 06105</strain>
    </source>
</reference>
<keyword evidence="8 16" id="KW-0067">ATP-binding</keyword>
<evidence type="ECO:0000259" key="14">
    <source>
        <dbReference type="PROSITE" id="PS50929"/>
    </source>
</evidence>
<feature type="transmembrane region" description="Helical" evidence="12">
    <location>
        <begin position="604"/>
        <end position="626"/>
    </location>
</feature>
<accession>A0A8J7FBQ3</accession>
<dbReference type="InterPro" id="IPR005074">
    <property type="entry name" value="Peptidase_C39"/>
</dbReference>
<dbReference type="PANTHER" id="PTHR43394">
    <property type="entry name" value="ATP-DEPENDENT PERMEASE MDL1, MITOCHONDRIAL"/>
    <property type="match status" value="1"/>
</dbReference>
<dbReference type="PANTHER" id="PTHR43394:SF1">
    <property type="entry name" value="ATP-BINDING CASSETTE SUB-FAMILY B MEMBER 10, MITOCHONDRIAL"/>
    <property type="match status" value="1"/>
</dbReference>
<proteinExistence type="predicted"/>
<dbReference type="Gene3D" id="1.20.1560.10">
    <property type="entry name" value="ABC transporter type 1, transmembrane domain"/>
    <property type="match status" value="1"/>
</dbReference>
<dbReference type="SUPFAM" id="SSF90123">
    <property type="entry name" value="ABC transporter transmembrane region"/>
    <property type="match status" value="1"/>
</dbReference>
<evidence type="ECO:0000256" key="10">
    <source>
        <dbReference type="ARBA" id="ARBA00023136"/>
    </source>
</evidence>
<evidence type="ECO:0000256" key="12">
    <source>
        <dbReference type="SAM" id="Phobius"/>
    </source>
</evidence>
<gene>
    <name evidence="16" type="ORF">IQ247_01030</name>
</gene>
<dbReference type="InterPro" id="IPR003593">
    <property type="entry name" value="AAA+_ATPase"/>
</dbReference>
<dbReference type="GO" id="GO:0016887">
    <property type="term" value="F:ATP hydrolysis activity"/>
    <property type="evidence" value="ECO:0007669"/>
    <property type="project" value="InterPro"/>
</dbReference>
<keyword evidence="3" id="KW-1003">Cell membrane</keyword>
<evidence type="ECO:0000259" key="13">
    <source>
        <dbReference type="PROSITE" id="PS50893"/>
    </source>
</evidence>
<sequence>MDSYPQLGVQKADVEINNTPSLIASSAIDKLWKQMVGDSNLTSEFNQAWICREFKLGDELTQYNCKQHSAVSGGVVYLVCRGKVRLLAFDTSLKKEVSIQLLNPNQIFGGDNAFCGDFAEYRAVASSSGIIAQISLQDLDTWLQRYPTLHDYFSEASKSRQKLIFFKTLTQLRSAKLPLSQNTPILQKLLPYFLNIEITAGLHLTTSSPSEGRFWLVSGEIGSISGKERLPIIGESWGYPHLIPEDLISLTDLSLFYLPKEHFDLVAEIIPELRSQKEAEEEDVNNEAEEKNNQVESEFEHVAGEEDDNWTEYIRFKNQHPPRRWFRTYPFIQQQSSSDCGAASLAMISQFWGKRFSLNTLRSIARINCMGAEFSDLANAAQSIGYQALAVRGAVSELESHKLPWIAHYQGNHYIVVWLIKGKSVLISDPAINKRWLSRSEFEAKFTGYALLLSPTERFYERKSEAISLTLSRLVQSFRDYRLVLAKIVIISMLLPLLGIVPAILAQSVIDAVVTLKNFDSNFDYINIFALGFLVFGLGRIALTSIRRCLVDYLSNRLDLTLIGNSIGHTLNLPLSFFASRRVGDILSQIQENPKIHRFLTRQAITTILDGLMTVIYFGLMAYYSWELTSVVVGFILLMMGLSTVTNLFLQNLQREYSFNFAAQNSAISEMITGIVTIKANAAENALRSRWEERFTQTMEIRQQGQKITNSLQFATSLINHLGNTTVLWYGTHMVINAQISIGEFIAFNMLIGNTINPMLALVKLWDEFLEVLVSVERLDDILATPSIENPQKPLTLLPSIRGEVDFENVSFGGTQEQPGDIIQNISFHVKPGQTIGIVGADDSGKSTLVKLLTGLYHPDSGRILIDGHDMQKLCPYSLRSQLGVVPQEFFLFSGTIRENITLYNREFSLEEVKNAAKSAGAQAFIEELPFGYNTIIGEAGIKLNGLQQQKIAVARALIKNPRILIVDEVSSSVDYAFEYQFQPNLAGFDAAFINTSSTFRTTFIVTRNLSSILNADTILLLDRGVLVDQGTHEELMRKNIVYPRLIQQQLNI</sequence>
<evidence type="ECO:0000259" key="15">
    <source>
        <dbReference type="PROSITE" id="PS50990"/>
    </source>
</evidence>
<dbReference type="GO" id="GO:0005524">
    <property type="term" value="F:ATP binding"/>
    <property type="evidence" value="ECO:0007669"/>
    <property type="project" value="UniProtKB-KW"/>
</dbReference>
<feature type="domain" description="Peptidase C39" evidence="15">
    <location>
        <begin position="334"/>
        <end position="453"/>
    </location>
</feature>
<evidence type="ECO:0000256" key="7">
    <source>
        <dbReference type="ARBA" id="ARBA00022807"/>
    </source>
</evidence>
<dbReference type="InterPro" id="IPR014710">
    <property type="entry name" value="RmlC-like_jellyroll"/>
</dbReference>
<feature type="region of interest" description="Disordered" evidence="11">
    <location>
        <begin position="277"/>
        <end position="298"/>
    </location>
</feature>
<evidence type="ECO:0000313" key="16">
    <source>
        <dbReference type="EMBL" id="MBE9211316.1"/>
    </source>
</evidence>
<dbReference type="Pfam" id="PF00005">
    <property type="entry name" value="ABC_tran"/>
    <property type="match status" value="1"/>
</dbReference>
<dbReference type="InterPro" id="IPR039421">
    <property type="entry name" value="Type_1_exporter"/>
</dbReference>
<feature type="domain" description="ABC transmembrane type-1" evidence="14">
    <location>
        <begin position="497"/>
        <end position="771"/>
    </location>
</feature>
<dbReference type="SUPFAM" id="SSF52540">
    <property type="entry name" value="P-loop containing nucleoside triphosphate hydrolases"/>
    <property type="match status" value="1"/>
</dbReference>
<dbReference type="InterPro" id="IPR011527">
    <property type="entry name" value="ABC1_TM_dom"/>
</dbReference>
<evidence type="ECO:0000256" key="9">
    <source>
        <dbReference type="ARBA" id="ARBA00022989"/>
    </source>
</evidence>
<keyword evidence="4 12" id="KW-0812">Transmembrane</keyword>
<evidence type="ECO:0000256" key="6">
    <source>
        <dbReference type="ARBA" id="ARBA00022801"/>
    </source>
</evidence>
<dbReference type="GO" id="GO:0006508">
    <property type="term" value="P:proteolysis"/>
    <property type="evidence" value="ECO:0007669"/>
    <property type="project" value="InterPro"/>
</dbReference>
<dbReference type="Proteomes" id="UP000620559">
    <property type="component" value="Unassembled WGS sequence"/>
</dbReference>
<evidence type="ECO:0000256" key="5">
    <source>
        <dbReference type="ARBA" id="ARBA00022741"/>
    </source>
</evidence>
<dbReference type="SUPFAM" id="SSF51206">
    <property type="entry name" value="cAMP-binding domain-like"/>
    <property type="match status" value="1"/>
</dbReference>
<evidence type="ECO:0000313" key="17">
    <source>
        <dbReference type="Proteomes" id="UP000620559"/>
    </source>
</evidence>
<dbReference type="RefSeq" id="WP_193916005.1">
    <property type="nucleotide sequence ID" value="NZ_JADEWL010000002.1"/>
</dbReference>
<feature type="domain" description="ABC transporter" evidence="13">
    <location>
        <begin position="805"/>
        <end position="1049"/>
    </location>
</feature>
<keyword evidence="7" id="KW-0645">Protease</keyword>
<name>A0A8J7FBQ3_9CYAN</name>
<evidence type="ECO:0000256" key="4">
    <source>
        <dbReference type="ARBA" id="ARBA00022692"/>
    </source>
</evidence>
<dbReference type="AlphaFoldDB" id="A0A8J7FBQ3"/>
<feature type="compositionally biased region" description="Basic and acidic residues" evidence="11">
    <location>
        <begin position="288"/>
        <end position="298"/>
    </location>
</feature>
<dbReference type="CDD" id="cd18568">
    <property type="entry name" value="ABC_6TM_HetC_like"/>
    <property type="match status" value="1"/>
</dbReference>
<evidence type="ECO:0000256" key="8">
    <source>
        <dbReference type="ARBA" id="ARBA00022840"/>
    </source>
</evidence>
<dbReference type="PROSITE" id="PS50893">
    <property type="entry name" value="ABC_TRANSPORTER_2"/>
    <property type="match status" value="1"/>
</dbReference>
<dbReference type="PROSITE" id="PS50990">
    <property type="entry name" value="PEPTIDASE_C39"/>
    <property type="match status" value="1"/>
</dbReference>
<dbReference type="SMART" id="SM00382">
    <property type="entry name" value="AAA"/>
    <property type="match status" value="1"/>
</dbReference>
<organism evidence="16 17">
    <name type="scientific">Plectonema cf. radiosum LEGE 06105</name>
    <dbReference type="NCBI Taxonomy" id="945769"/>
    <lineage>
        <taxon>Bacteria</taxon>
        <taxon>Bacillati</taxon>
        <taxon>Cyanobacteriota</taxon>
        <taxon>Cyanophyceae</taxon>
        <taxon>Oscillatoriophycideae</taxon>
        <taxon>Oscillatoriales</taxon>
        <taxon>Microcoleaceae</taxon>
        <taxon>Plectonema</taxon>
    </lineage>
</organism>
<feature type="transmembrane region" description="Helical" evidence="12">
    <location>
        <begin position="632"/>
        <end position="650"/>
    </location>
</feature>
<evidence type="ECO:0000256" key="11">
    <source>
        <dbReference type="SAM" id="MobiDB-lite"/>
    </source>
</evidence>
<comment type="subcellular location">
    <subcellularLocation>
        <location evidence="1">Cell membrane</location>
        <topology evidence="1">Multi-pass membrane protein</topology>
    </subcellularLocation>
</comment>
<keyword evidence="17" id="KW-1185">Reference proteome</keyword>
<keyword evidence="6" id="KW-0378">Hydrolase</keyword>
<dbReference type="FunFam" id="3.40.50.300:FF:000299">
    <property type="entry name" value="ABC transporter ATP-binding protein/permease"/>
    <property type="match status" value="1"/>
</dbReference>
<comment type="caution">
    <text evidence="16">The sequence shown here is derived from an EMBL/GenBank/DDBJ whole genome shotgun (WGS) entry which is preliminary data.</text>
</comment>
<evidence type="ECO:0000256" key="1">
    <source>
        <dbReference type="ARBA" id="ARBA00004651"/>
    </source>
</evidence>
<keyword evidence="10 12" id="KW-0472">Membrane</keyword>
<evidence type="ECO:0000256" key="3">
    <source>
        <dbReference type="ARBA" id="ARBA00022475"/>
    </source>
</evidence>